<gene>
    <name evidence="3" type="ordered locus">Desal_2329</name>
</gene>
<feature type="chain" id="PRO_5002962884" evidence="2">
    <location>
        <begin position="25"/>
        <end position="288"/>
    </location>
</feature>
<feature type="compositionally biased region" description="Low complexity" evidence="1">
    <location>
        <begin position="264"/>
        <end position="275"/>
    </location>
</feature>
<accession>C6BX79</accession>
<dbReference type="Proteomes" id="UP000002601">
    <property type="component" value="Chromosome"/>
</dbReference>
<proteinExistence type="predicted"/>
<dbReference type="STRING" id="526222.Desal_2329"/>
<keyword evidence="2" id="KW-0732">Signal</keyword>
<feature type="compositionally biased region" description="Polar residues" evidence="1">
    <location>
        <begin position="217"/>
        <end position="256"/>
    </location>
</feature>
<feature type="region of interest" description="Disordered" evidence="1">
    <location>
        <begin position="173"/>
        <end position="288"/>
    </location>
</feature>
<dbReference type="AlphaFoldDB" id="C6BX79"/>
<reference evidence="3 4" key="1">
    <citation type="submission" date="2009-06" db="EMBL/GenBank/DDBJ databases">
        <title>Complete sequence of Desulfovibrio salexigens DSM 2638.</title>
        <authorList>
            <consortium name="US DOE Joint Genome Institute"/>
            <person name="Lucas S."/>
            <person name="Copeland A."/>
            <person name="Lapidus A."/>
            <person name="Glavina del Rio T."/>
            <person name="Tice H."/>
            <person name="Bruce D."/>
            <person name="Goodwin L."/>
            <person name="Pitluck S."/>
            <person name="Munk A.C."/>
            <person name="Brettin T."/>
            <person name="Detter J.C."/>
            <person name="Han C."/>
            <person name="Tapia R."/>
            <person name="Larimer F."/>
            <person name="Land M."/>
            <person name="Hauser L."/>
            <person name="Kyrpides N."/>
            <person name="Anderson I."/>
            <person name="Wall J.D."/>
            <person name="Arkin A.P."/>
            <person name="Dehal P."/>
            <person name="Chivian D."/>
            <person name="Giles B."/>
            <person name="Hazen T.C."/>
        </authorList>
    </citation>
    <scope>NUCLEOTIDE SEQUENCE [LARGE SCALE GENOMIC DNA]</scope>
    <source>
        <strain evidence="4">ATCC 14822 / DSM 2638 / NCIMB 8403 / VKM B-1763</strain>
    </source>
</reference>
<dbReference type="EMBL" id="CP001649">
    <property type="protein sequence ID" value="ACS80385.1"/>
    <property type="molecule type" value="Genomic_DNA"/>
</dbReference>
<dbReference type="KEGG" id="dsa:Desal_2329"/>
<dbReference type="HOGENOM" id="CLU_965498_0_0_7"/>
<feature type="compositionally biased region" description="Low complexity" evidence="1">
    <location>
        <begin position="187"/>
        <end position="214"/>
    </location>
</feature>
<evidence type="ECO:0000256" key="2">
    <source>
        <dbReference type="SAM" id="SignalP"/>
    </source>
</evidence>
<dbReference type="RefSeq" id="WP_015852201.1">
    <property type="nucleotide sequence ID" value="NC_012881.1"/>
</dbReference>
<evidence type="ECO:0000313" key="3">
    <source>
        <dbReference type="EMBL" id="ACS80385.1"/>
    </source>
</evidence>
<protein>
    <submittedName>
        <fullName evidence="3">Uncharacterized protein</fullName>
    </submittedName>
</protein>
<organism evidence="3 4">
    <name type="scientific">Maridesulfovibrio salexigens (strain ATCC 14822 / DSM 2638 / NCIMB 8403 / VKM B-1763)</name>
    <name type="common">Desulfovibrio salexigens</name>
    <dbReference type="NCBI Taxonomy" id="526222"/>
    <lineage>
        <taxon>Bacteria</taxon>
        <taxon>Pseudomonadati</taxon>
        <taxon>Thermodesulfobacteriota</taxon>
        <taxon>Desulfovibrionia</taxon>
        <taxon>Desulfovibrionales</taxon>
        <taxon>Desulfovibrionaceae</taxon>
        <taxon>Maridesulfovibrio</taxon>
    </lineage>
</organism>
<dbReference type="OrthoDB" id="9822282at2"/>
<feature type="compositionally biased region" description="Polar residues" evidence="1">
    <location>
        <begin position="173"/>
        <end position="186"/>
    </location>
</feature>
<evidence type="ECO:0000256" key="1">
    <source>
        <dbReference type="SAM" id="MobiDB-lite"/>
    </source>
</evidence>
<sequence>MKKAINLFFMALMATLLLPQISIAQNMADGLQCPSGWQTTKRMPPLYDVNQLLKQCYPPTNDAVIQLYAKRTSDSLIAELEKWTQRLRRNGLPYQRFLNEQPGHVSGYPAILRFFSGWDREGKWYDSYLVVSRYKGTNYIFIGYAMKGHDRVRIQMRNAMNAWHYPGVSGPTNSGYSSTNNNQQNLPNYGPNISQNNNPNANVNINPTVNVNRPGCTRQTSQGSTYTNTINDSGNSYSNTQDTNYSNSGNTHQNTQDTKPDNPPADTNNNNQNTDRPSDNKYLDYILE</sequence>
<keyword evidence="4" id="KW-1185">Reference proteome</keyword>
<evidence type="ECO:0000313" key="4">
    <source>
        <dbReference type="Proteomes" id="UP000002601"/>
    </source>
</evidence>
<name>C6BX79_MARSD</name>
<feature type="signal peptide" evidence="2">
    <location>
        <begin position="1"/>
        <end position="24"/>
    </location>
</feature>